<feature type="transmembrane region" description="Helical" evidence="1">
    <location>
        <begin position="6"/>
        <end position="30"/>
    </location>
</feature>
<keyword evidence="1" id="KW-0472">Membrane</keyword>
<evidence type="ECO:0000256" key="1">
    <source>
        <dbReference type="SAM" id="Phobius"/>
    </source>
</evidence>
<proteinExistence type="predicted"/>
<feature type="transmembrane region" description="Helical" evidence="1">
    <location>
        <begin position="42"/>
        <end position="64"/>
    </location>
</feature>
<dbReference type="Proteomes" id="UP000799766">
    <property type="component" value="Unassembled WGS sequence"/>
</dbReference>
<evidence type="ECO:0000313" key="2">
    <source>
        <dbReference type="EMBL" id="KAF2454530.1"/>
    </source>
</evidence>
<accession>A0A6A6NRV8</accession>
<sequence length="80" mass="9471">MVTFSLFLFFSFFAPGFSFFLVYGVVAMVGDGRSEWPQSGHFHFLLSFFFVFPLFFIIPTFFYLPIFSMRQWSACIMHVH</sequence>
<keyword evidence="1" id="KW-1133">Transmembrane helix</keyword>
<name>A0A6A6NRV8_9PEZI</name>
<gene>
    <name evidence="2" type="ORF">BDY21DRAFT_353170</name>
</gene>
<evidence type="ECO:0000313" key="3">
    <source>
        <dbReference type="Proteomes" id="UP000799766"/>
    </source>
</evidence>
<dbReference type="EMBL" id="MU001691">
    <property type="protein sequence ID" value="KAF2454530.1"/>
    <property type="molecule type" value="Genomic_DNA"/>
</dbReference>
<keyword evidence="3" id="KW-1185">Reference proteome</keyword>
<reference evidence="2" key="1">
    <citation type="journal article" date="2020" name="Stud. Mycol.">
        <title>101 Dothideomycetes genomes: a test case for predicting lifestyles and emergence of pathogens.</title>
        <authorList>
            <person name="Haridas S."/>
            <person name="Albert R."/>
            <person name="Binder M."/>
            <person name="Bloem J."/>
            <person name="Labutti K."/>
            <person name="Salamov A."/>
            <person name="Andreopoulos B."/>
            <person name="Baker S."/>
            <person name="Barry K."/>
            <person name="Bills G."/>
            <person name="Bluhm B."/>
            <person name="Cannon C."/>
            <person name="Castanera R."/>
            <person name="Culley D."/>
            <person name="Daum C."/>
            <person name="Ezra D."/>
            <person name="Gonzalez J."/>
            <person name="Henrissat B."/>
            <person name="Kuo A."/>
            <person name="Liang C."/>
            <person name="Lipzen A."/>
            <person name="Lutzoni F."/>
            <person name="Magnuson J."/>
            <person name="Mondo S."/>
            <person name="Nolan M."/>
            <person name="Ohm R."/>
            <person name="Pangilinan J."/>
            <person name="Park H.-J."/>
            <person name="Ramirez L."/>
            <person name="Alfaro M."/>
            <person name="Sun H."/>
            <person name="Tritt A."/>
            <person name="Yoshinaga Y."/>
            <person name="Zwiers L.-H."/>
            <person name="Turgeon B."/>
            <person name="Goodwin S."/>
            <person name="Spatafora J."/>
            <person name="Crous P."/>
            <person name="Grigoriev I."/>
        </authorList>
    </citation>
    <scope>NUCLEOTIDE SEQUENCE</scope>
    <source>
        <strain evidence="2">ATCC 16933</strain>
    </source>
</reference>
<dbReference type="AlphaFoldDB" id="A0A6A6NRV8"/>
<organism evidence="2 3">
    <name type="scientific">Lineolata rhizophorae</name>
    <dbReference type="NCBI Taxonomy" id="578093"/>
    <lineage>
        <taxon>Eukaryota</taxon>
        <taxon>Fungi</taxon>
        <taxon>Dikarya</taxon>
        <taxon>Ascomycota</taxon>
        <taxon>Pezizomycotina</taxon>
        <taxon>Dothideomycetes</taxon>
        <taxon>Dothideomycetes incertae sedis</taxon>
        <taxon>Lineolatales</taxon>
        <taxon>Lineolataceae</taxon>
        <taxon>Lineolata</taxon>
    </lineage>
</organism>
<protein>
    <submittedName>
        <fullName evidence="2">Uncharacterized protein</fullName>
    </submittedName>
</protein>
<keyword evidence="1" id="KW-0812">Transmembrane</keyword>